<organism evidence="1 2">
    <name type="scientific">Neisseria brasiliensis</name>
    <dbReference type="NCBI Taxonomy" id="2666100"/>
    <lineage>
        <taxon>Bacteria</taxon>
        <taxon>Pseudomonadati</taxon>
        <taxon>Pseudomonadota</taxon>
        <taxon>Betaproteobacteria</taxon>
        <taxon>Neisseriales</taxon>
        <taxon>Neisseriaceae</taxon>
        <taxon>Neisseria</taxon>
    </lineage>
</organism>
<evidence type="ECO:0000313" key="1">
    <source>
        <dbReference type="EMBL" id="MRN38583.1"/>
    </source>
</evidence>
<proteinExistence type="predicted"/>
<dbReference type="RefSeq" id="WP_095502951.1">
    <property type="nucleotide sequence ID" value="NZ_WJXO01000001.1"/>
</dbReference>
<sequence>MKEQRIYTSPLVELFDAVEHSPPKEATKLLVLSKYGILGLGSFDSNFHVAWGYLPKIPKSVKERMSEGI</sequence>
<accession>A0A7X2KYW4</accession>
<protein>
    <submittedName>
        <fullName evidence="1">Uncharacterized protein</fullName>
    </submittedName>
</protein>
<evidence type="ECO:0000313" key="2">
    <source>
        <dbReference type="Proteomes" id="UP000486297"/>
    </source>
</evidence>
<dbReference type="Proteomes" id="UP000486297">
    <property type="component" value="Unassembled WGS sequence"/>
</dbReference>
<name>A0A7X2KYW4_9NEIS</name>
<dbReference type="AlphaFoldDB" id="A0A7X2KYW4"/>
<reference evidence="1" key="1">
    <citation type="journal article" name="Emerg. Infect. Dis.">
        <title>Two cases of a newly characterized neisseria species.</title>
        <authorList>
            <person name="Mustapha M."/>
            <person name="Lemos A.P.S."/>
            <person name="Harrison L.H."/>
            <person name="Vantyne D."/>
            <person name="Sacchi C.T."/>
        </authorList>
    </citation>
    <scope>NUCLEOTIDE SEQUENCE</scope>
    <source>
        <strain evidence="1">N.95.16</strain>
    </source>
</reference>
<keyword evidence="2" id="KW-1185">Reference proteome</keyword>
<comment type="caution">
    <text evidence="1">The sequence shown here is derived from an EMBL/GenBank/DDBJ whole genome shotgun (WGS) entry which is preliminary data.</text>
</comment>
<gene>
    <name evidence="1" type="ORF">GJU80_08870</name>
</gene>
<dbReference type="EMBL" id="WJXO01000001">
    <property type="protein sequence ID" value="MRN38583.1"/>
    <property type="molecule type" value="Genomic_DNA"/>
</dbReference>